<dbReference type="SUPFAM" id="SSF51735">
    <property type="entry name" value="NAD(P)-binding Rossmann-fold domains"/>
    <property type="match status" value="1"/>
</dbReference>
<keyword evidence="7 10" id="KW-0520">NAD</keyword>
<evidence type="ECO:0000256" key="8">
    <source>
        <dbReference type="ARBA" id="ARBA00023144"/>
    </source>
</evidence>
<proteinExistence type="inferred from homology"/>
<dbReference type="NCBIfam" id="NF007956">
    <property type="entry name" value="PRK10675.1"/>
    <property type="match status" value="1"/>
</dbReference>
<comment type="catalytic activity">
    <reaction evidence="1 10">
        <text>UDP-alpha-D-glucose = UDP-alpha-D-galactose</text>
        <dbReference type="Rhea" id="RHEA:22168"/>
        <dbReference type="ChEBI" id="CHEBI:58885"/>
        <dbReference type="ChEBI" id="CHEBI:66914"/>
        <dbReference type="EC" id="5.1.3.2"/>
    </reaction>
</comment>
<keyword evidence="13" id="KW-1185">Reference proteome</keyword>
<dbReference type="InterPro" id="IPR036291">
    <property type="entry name" value="NAD(P)-bd_dom_sf"/>
</dbReference>
<protein>
    <recommendedName>
        <fullName evidence="6 10">UDP-glucose 4-epimerase</fullName>
        <ecNumber evidence="5 10">5.1.3.2</ecNumber>
    </recommendedName>
</protein>
<dbReference type="Pfam" id="PF01370">
    <property type="entry name" value="Epimerase"/>
    <property type="match status" value="1"/>
</dbReference>
<name>A0A4S4C0G8_9BACI</name>
<dbReference type="EC" id="5.1.3.2" evidence="5 10"/>
<evidence type="ECO:0000256" key="1">
    <source>
        <dbReference type="ARBA" id="ARBA00000083"/>
    </source>
</evidence>
<feature type="domain" description="NAD-dependent epimerase/dehydratase" evidence="11">
    <location>
        <begin position="3"/>
        <end position="261"/>
    </location>
</feature>
<dbReference type="Proteomes" id="UP000310334">
    <property type="component" value="Unassembled WGS sequence"/>
</dbReference>
<evidence type="ECO:0000259" key="11">
    <source>
        <dbReference type="Pfam" id="PF01370"/>
    </source>
</evidence>
<dbReference type="GO" id="GO:0005829">
    <property type="term" value="C:cytosol"/>
    <property type="evidence" value="ECO:0007669"/>
    <property type="project" value="TreeGrafter"/>
</dbReference>
<dbReference type="PANTHER" id="PTHR43725">
    <property type="entry name" value="UDP-GLUCOSE 4-EPIMERASE"/>
    <property type="match status" value="1"/>
</dbReference>
<keyword evidence="8" id="KW-0299">Galactose metabolism</keyword>
<dbReference type="InterPro" id="IPR001509">
    <property type="entry name" value="Epimerase_deHydtase"/>
</dbReference>
<dbReference type="NCBIfam" id="TIGR01179">
    <property type="entry name" value="galE"/>
    <property type="match status" value="1"/>
</dbReference>
<comment type="subunit">
    <text evidence="10">Homodimer.</text>
</comment>
<evidence type="ECO:0000256" key="10">
    <source>
        <dbReference type="RuleBase" id="RU366046"/>
    </source>
</evidence>
<dbReference type="AlphaFoldDB" id="A0A4S4C0G8"/>
<dbReference type="GO" id="GO:0006012">
    <property type="term" value="P:galactose metabolic process"/>
    <property type="evidence" value="ECO:0007669"/>
    <property type="project" value="UniProtKB-UniPathway"/>
</dbReference>
<comment type="caution">
    <text evidence="12">The sequence shown here is derived from an EMBL/GenBank/DDBJ whole genome shotgun (WGS) entry which is preliminary data.</text>
</comment>
<evidence type="ECO:0000256" key="5">
    <source>
        <dbReference type="ARBA" id="ARBA00013189"/>
    </source>
</evidence>
<sequence>MQILITGGAGYIGSHTCVELLNAGYEIVVLDNLLNSKHEALERIKEITGKDFKFHQADLLDKQELIKIFTENNIDAVIHFAGLKAVGESVTIPLLYYHNNITGTLNLCEVMEQFGVHNMVFSSSATVYGLQERVPLSEELPLQATNPYGRTKLMIEEILRDVYVANNKWSIALLRYFNPVGAHPSGRIGEDPNGIPNNLIPYITQVAVGKLPELKVFGNDYATHDGTGVRDYIHVADLAAGHLKALEKVMSSSGVSAYNLGTGSGYSVMEMIHAFEKVTGRSIPYRIINRRPGDIGVSYSDPLKAQNELNWIAQKSLEEMCLDSWRWQSNNPNGYDEAKKELKQLNVTL</sequence>
<gene>
    <name evidence="12" type="primary">galE</name>
    <name evidence="12" type="ORF">E6W99_09160</name>
</gene>
<dbReference type="FunFam" id="3.40.50.720:FF:000040">
    <property type="entry name" value="UDP-glucose 4-epimerase"/>
    <property type="match status" value="1"/>
</dbReference>
<dbReference type="Gene3D" id="3.90.25.10">
    <property type="entry name" value="UDP-galactose 4-epimerase, domain 1"/>
    <property type="match status" value="1"/>
</dbReference>
<evidence type="ECO:0000256" key="3">
    <source>
        <dbReference type="ARBA" id="ARBA00004947"/>
    </source>
</evidence>
<evidence type="ECO:0000313" key="12">
    <source>
        <dbReference type="EMBL" id="THF80559.1"/>
    </source>
</evidence>
<dbReference type="PANTHER" id="PTHR43725:SF47">
    <property type="entry name" value="UDP-GLUCOSE 4-EPIMERASE"/>
    <property type="match status" value="1"/>
</dbReference>
<dbReference type="OrthoDB" id="9801785at2"/>
<dbReference type="InterPro" id="IPR005886">
    <property type="entry name" value="UDP_G4E"/>
</dbReference>
<evidence type="ECO:0000256" key="9">
    <source>
        <dbReference type="ARBA" id="ARBA00023235"/>
    </source>
</evidence>
<dbReference type="CDD" id="cd05247">
    <property type="entry name" value="UDP_G4E_1_SDR_e"/>
    <property type="match status" value="1"/>
</dbReference>
<organism evidence="12 13">
    <name type="scientific">Metabacillus sediminilitoris</name>
    <dbReference type="NCBI Taxonomy" id="2567941"/>
    <lineage>
        <taxon>Bacteria</taxon>
        <taxon>Bacillati</taxon>
        <taxon>Bacillota</taxon>
        <taxon>Bacilli</taxon>
        <taxon>Bacillales</taxon>
        <taxon>Bacillaceae</taxon>
        <taxon>Metabacillus</taxon>
    </lineage>
</organism>
<evidence type="ECO:0000256" key="7">
    <source>
        <dbReference type="ARBA" id="ARBA00023027"/>
    </source>
</evidence>
<evidence type="ECO:0000256" key="4">
    <source>
        <dbReference type="ARBA" id="ARBA00007637"/>
    </source>
</evidence>
<dbReference type="RefSeq" id="WP_136353090.1">
    <property type="nucleotide sequence ID" value="NZ_CP046266.1"/>
</dbReference>
<comment type="similarity">
    <text evidence="4 10">Belongs to the NAD(P)-dependent epimerase/dehydratase family.</text>
</comment>
<keyword evidence="10" id="KW-0119">Carbohydrate metabolism</keyword>
<keyword evidence="9 10" id="KW-0413">Isomerase</keyword>
<evidence type="ECO:0000256" key="6">
    <source>
        <dbReference type="ARBA" id="ARBA00018569"/>
    </source>
</evidence>
<dbReference type="Gene3D" id="3.40.50.720">
    <property type="entry name" value="NAD(P)-binding Rossmann-like Domain"/>
    <property type="match status" value="1"/>
</dbReference>
<dbReference type="EMBL" id="SSNT01000006">
    <property type="protein sequence ID" value="THF80559.1"/>
    <property type="molecule type" value="Genomic_DNA"/>
</dbReference>
<dbReference type="UniPathway" id="UPA00214"/>
<dbReference type="GO" id="GO:0003978">
    <property type="term" value="F:UDP-glucose 4-epimerase activity"/>
    <property type="evidence" value="ECO:0007669"/>
    <property type="project" value="UniProtKB-UniRule"/>
</dbReference>
<accession>A0A4S4C0G8</accession>
<comment type="pathway">
    <text evidence="3 10">Carbohydrate metabolism; galactose metabolism.</text>
</comment>
<reference evidence="12 13" key="1">
    <citation type="submission" date="2019-04" db="EMBL/GenBank/DDBJ databases">
        <title>Bacillus sediminilitoris sp. nov., isolated from a tidal flat sediment on the East China Sea.</title>
        <authorList>
            <person name="Wei Y."/>
            <person name="Mao H."/>
            <person name="Fang J."/>
        </authorList>
    </citation>
    <scope>NUCLEOTIDE SEQUENCE [LARGE SCALE GENOMIC DNA]</scope>
    <source>
        <strain evidence="12 13">DSL-17</strain>
    </source>
</reference>
<evidence type="ECO:0000313" key="13">
    <source>
        <dbReference type="Proteomes" id="UP000310334"/>
    </source>
</evidence>
<evidence type="ECO:0000256" key="2">
    <source>
        <dbReference type="ARBA" id="ARBA00001911"/>
    </source>
</evidence>
<comment type="cofactor">
    <cofactor evidence="2 10">
        <name>NAD(+)</name>
        <dbReference type="ChEBI" id="CHEBI:57540"/>
    </cofactor>
</comment>